<evidence type="ECO:0000256" key="6">
    <source>
        <dbReference type="ARBA" id="ARBA00022989"/>
    </source>
</evidence>
<comment type="caution">
    <text evidence="15">The sequence shown here is derived from an EMBL/GenBank/DDBJ whole genome shotgun (WGS) entry which is preliminary data.</text>
</comment>
<dbReference type="PANTHER" id="PTHR11920:SF335">
    <property type="entry name" value="GUANYLATE CYCLASE"/>
    <property type="match status" value="1"/>
</dbReference>
<dbReference type="CDD" id="cd07302">
    <property type="entry name" value="CHD"/>
    <property type="match status" value="1"/>
</dbReference>
<evidence type="ECO:0000256" key="8">
    <source>
        <dbReference type="ARBA" id="ARBA00023180"/>
    </source>
</evidence>
<dbReference type="GO" id="GO:0005524">
    <property type="term" value="F:ATP binding"/>
    <property type="evidence" value="ECO:0007669"/>
    <property type="project" value="InterPro"/>
</dbReference>
<feature type="region of interest" description="Disordered" evidence="11">
    <location>
        <begin position="34"/>
        <end position="56"/>
    </location>
</feature>
<evidence type="ECO:0000256" key="3">
    <source>
        <dbReference type="ARBA" id="ARBA00012202"/>
    </source>
</evidence>
<proteinExistence type="predicted"/>
<dbReference type="OrthoDB" id="302535at2759"/>
<dbReference type="Proteomes" id="UP000186922">
    <property type="component" value="Unassembled WGS sequence"/>
</dbReference>
<dbReference type="GO" id="GO:0001653">
    <property type="term" value="F:peptide receptor activity"/>
    <property type="evidence" value="ECO:0007669"/>
    <property type="project" value="TreeGrafter"/>
</dbReference>
<comment type="subcellular location">
    <subcellularLocation>
        <location evidence="2">Membrane</location>
        <topology evidence="2">Single-pass membrane protein</topology>
    </subcellularLocation>
</comment>
<dbReference type="Gene3D" id="1.10.510.10">
    <property type="entry name" value="Transferase(Phosphotransferase) domain 1"/>
    <property type="match status" value="1"/>
</dbReference>
<feature type="domain" description="Guanylate cyclase" evidence="14">
    <location>
        <begin position="469"/>
        <end position="603"/>
    </location>
</feature>
<dbReference type="GO" id="GO:0004016">
    <property type="term" value="F:adenylate cyclase activity"/>
    <property type="evidence" value="ECO:0007669"/>
    <property type="project" value="TreeGrafter"/>
</dbReference>
<evidence type="ECO:0000256" key="9">
    <source>
        <dbReference type="ARBA" id="ARBA00023239"/>
    </source>
</evidence>
<keyword evidence="7 12" id="KW-0472">Membrane</keyword>
<evidence type="ECO:0000256" key="1">
    <source>
        <dbReference type="ARBA" id="ARBA00001436"/>
    </source>
</evidence>
<evidence type="ECO:0000259" key="14">
    <source>
        <dbReference type="PROSITE" id="PS50125"/>
    </source>
</evidence>
<protein>
    <recommendedName>
        <fullName evidence="3">guanylate cyclase</fullName>
        <ecNumber evidence="3">4.6.1.2</ecNumber>
    </recommendedName>
</protein>
<evidence type="ECO:0000256" key="11">
    <source>
        <dbReference type="SAM" id="MobiDB-lite"/>
    </source>
</evidence>
<dbReference type="GO" id="GO:0004672">
    <property type="term" value="F:protein kinase activity"/>
    <property type="evidence" value="ECO:0007669"/>
    <property type="project" value="InterPro"/>
</dbReference>
<feature type="transmembrane region" description="Helical" evidence="12">
    <location>
        <begin position="59"/>
        <end position="79"/>
    </location>
</feature>
<evidence type="ECO:0000256" key="12">
    <source>
        <dbReference type="SAM" id="Phobius"/>
    </source>
</evidence>
<evidence type="ECO:0000256" key="2">
    <source>
        <dbReference type="ARBA" id="ARBA00004167"/>
    </source>
</evidence>
<feature type="compositionally biased region" description="Polar residues" evidence="11">
    <location>
        <begin position="42"/>
        <end position="56"/>
    </location>
</feature>
<dbReference type="InterPro" id="IPR001245">
    <property type="entry name" value="Ser-Thr/Tyr_kinase_cat_dom"/>
</dbReference>
<dbReference type="InterPro" id="IPR000719">
    <property type="entry name" value="Prot_kinase_dom"/>
</dbReference>
<evidence type="ECO:0000313" key="15">
    <source>
        <dbReference type="EMBL" id="GAU99802.1"/>
    </source>
</evidence>
<dbReference type="GO" id="GO:0005886">
    <property type="term" value="C:plasma membrane"/>
    <property type="evidence" value="ECO:0007669"/>
    <property type="project" value="TreeGrafter"/>
</dbReference>
<gene>
    <name evidence="15" type="primary">RvY_10752</name>
    <name evidence="15" type="synonym">RvY_10752.1</name>
    <name evidence="15" type="ORF">RvY_10752-1</name>
</gene>
<dbReference type="PANTHER" id="PTHR11920">
    <property type="entry name" value="GUANYLYL CYCLASE"/>
    <property type="match status" value="1"/>
</dbReference>
<dbReference type="PROSITE" id="PS50125">
    <property type="entry name" value="GUANYLATE_CYCLASE_2"/>
    <property type="match status" value="1"/>
</dbReference>
<keyword evidence="9" id="KW-0456">Lyase</keyword>
<keyword evidence="5" id="KW-0547">Nucleotide-binding</keyword>
<dbReference type="InterPro" id="IPR001054">
    <property type="entry name" value="A/G_cyclase"/>
</dbReference>
<dbReference type="InterPro" id="IPR050401">
    <property type="entry name" value="Cyclic_nucleotide_synthase"/>
</dbReference>
<evidence type="ECO:0000313" key="16">
    <source>
        <dbReference type="Proteomes" id="UP000186922"/>
    </source>
</evidence>
<feature type="domain" description="Protein kinase" evidence="13">
    <location>
        <begin position="111"/>
        <end position="397"/>
    </location>
</feature>
<dbReference type="GO" id="GO:0035556">
    <property type="term" value="P:intracellular signal transduction"/>
    <property type="evidence" value="ECO:0007669"/>
    <property type="project" value="InterPro"/>
</dbReference>
<dbReference type="PROSITE" id="PS50011">
    <property type="entry name" value="PROTEIN_KINASE_DOM"/>
    <property type="match status" value="1"/>
</dbReference>
<evidence type="ECO:0000256" key="7">
    <source>
        <dbReference type="ARBA" id="ARBA00023136"/>
    </source>
</evidence>
<dbReference type="SUPFAM" id="SSF56112">
    <property type="entry name" value="Protein kinase-like (PK-like)"/>
    <property type="match status" value="1"/>
</dbReference>
<dbReference type="Pfam" id="PF07714">
    <property type="entry name" value="PK_Tyr_Ser-Thr"/>
    <property type="match status" value="1"/>
</dbReference>
<dbReference type="InterPro" id="IPR011009">
    <property type="entry name" value="Kinase-like_dom_sf"/>
</dbReference>
<keyword evidence="4 12" id="KW-0812">Transmembrane</keyword>
<dbReference type="STRING" id="947166.A0A1D1VI97"/>
<dbReference type="SUPFAM" id="SSF55073">
    <property type="entry name" value="Nucleotide cyclase"/>
    <property type="match status" value="1"/>
</dbReference>
<dbReference type="InterPro" id="IPR029787">
    <property type="entry name" value="Nucleotide_cyclase"/>
</dbReference>
<dbReference type="EC" id="4.6.1.2" evidence="3"/>
<dbReference type="AlphaFoldDB" id="A0A1D1VI97"/>
<reference evidence="15 16" key="1">
    <citation type="journal article" date="2016" name="Nat. Commun.">
        <title>Extremotolerant tardigrade genome and improved radiotolerance of human cultured cells by tardigrade-unique protein.</title>
        <authorList>
            <person name="Hashimoto T."/>
            <person name="Horikawa D.D."/>
            <person name="Saito Y."/>
            <person name="Kuwahara H."/>
            <person name="Kozuka-Hata H."/>
            <person name="Shin-I T."/>
            <person name="Minakuchi Y."/>
            <person name="Ohishi K."/>
            <person name="Motoyama A."/>
            <person name="Aizu T."/>
            <person name="Enomoto A."/>
            <person name="Kondo K."/>
            <person name="Tanaka S."/>
            <person name="Hara Y."/>
            <person name="Koshikawa S."/>
            <person name="Sagara H."/>
            <person name="Miura T."/>
            <person name="Yokobori S."/>
            <person name="Miyagawa K."/>
            <person name="Suzuki Y."/>
            <person name="Kubo T."/>
            <person name="Oyama M."/>
            <person name="Kohara Y."/>
            <person name="Fujiyama A."/>
            <person name="Arakawa K."/>
            <person name="Katayama T."/>
            <person name="Toyoda A."/>
            <person name="Kunieda T."/>
        </authorList>
    </citation>
    <scope>NUCLEOTIDE SEQUENCE [LARGE SCALE GENOMIC DNA]</scope>
    <source>
        <strain evidence="15 16">YOKOZUNA-1</strain>
    </source>
</reference>
<dbReference type="SMART" id="SM00044">
    <property type="entry name" value="CYCc"/>
    <property type="match status" value="1"/>
</dbReference>
<comment type="catalytic activity">
    <reaction evidence="1">
        <text>GTP = 3',5'-cyclic GMP + diphosphate</text>
        <dbReference type="Rhea" id="RHEA:13665"/>
        <dbReference type="ChEBI" id="CHEBI:33019"/>
        <dbReference type="ChEBI" id="CHEBI:37565"/>
        <dbReference type="ChEBI" id="CHEBI:57746"/>
        <dbReference type="EC" id="4.6.1.2"/>
    </reaction>
</comment>
<evidence type="ECO:0000256" key="4">
    <source>
        <dbReference type="ARBA" id="ARBA00022692"/>
    </source>
</evidence>
<keyword evidence="16" id="KW-1185">Reference proteome</keyword>
<sequence>MLEKSSHFYNFTLPSDPLTLERLLVGSWSSPQQNLSEEHSEQSTTASYGPQNSDDTSSVNAVAAVFGVILGMIIVISFARMWQKLHRFANLAWVIDERKMEYVRTWIPTIGRWAVPIEKGSMQGVVMVYDGRITTTSVSFPFYVDFHTVKKHQLAKLVLKLMRDIDHPNVCKFYGIMWTTNHHIYGKSMVYVAEHTTKGFLRHVIDDDSLALNWDLRFCLMWDLFLGLKYVHRSKLRCHGCLTSICAYVDERFTLKLAGTGILPYMAVLVRSHPEQLKPRDDYFGPVMNMQRLWMAPEVVADIRQSFTKAADTYSFGVILYEMSTRNAPFNVALCDEVEFEDVARKMGAGTFDPTQRDLGLDSAPVELAALMYSCWARKPDDRPDLNSMLQTLTAVYPQRSGMSFGDSIIDRLIHYSNELEAKVALQTESLIAEASRVDNLLCDLLPYDIVRRLRRAEDIDLEYCDSVTVMFSDVPIFSEIVGKVSPFQLFAMLEHMCRRLDAVVDGFTVFKVETIRDSYMVVGGVPVHIGNRHAVEVANLALAMMDTVRSMPTEQDYQLQERVVLEARAGMHSGPVVAGIIGTKLPHYTIFGDTVNTASRMATSGESLSGFSPRGLCTYSMYTV</sequence>
<dbReference type="GO" id="GO:0004383">
    <property type="term" value="F:guanylate cyclase activity"/>
    <property type="evidence" value="ECO:0007669"/>
    <property type="project" value="UniProtKB-EC"/>
</dbReference>
<dbReference type="Gene3D" id="3.30.70.1230">
    <property type="entry name" value="Nucleotide cyclase"/>
    <property type="match status" value="1"/>
</dbReference>
<name>A0A1D1VI97_RAMVA</name>
<dbReference type="EMBL" id="BDGG01000005">
    <property type="protein sequence ID" value="GAU99802.1"/>
    <property type="molecule type" value="Genomic_DNA"/>
</dbReference>
<keyword evidence="6 12" id="KW-1133">Transmembrane helix</keyword>
<evidence type="ECO:0000256" key="5">
    <source>
        <dbReference type="ARBA" id="ARBA00022741"/>
    </source>
</evidence>
<dbReference type="Pfam" id="PF00211">
    <property type="entry name" value="Guanylate_cyc"/>
    <property type="match status" value="1"/>
</dbReference>
<accession>A0A1D1VI97</accession>
<organism evidence="15 16">
    <name type="scientific">Ramazzottius varieornatus</name>
    <name type="common">Water bear</name>
    <name type="synonym">Tardigrade</name>
    <dbReference type="NCBI Taxonomy" id="947166"/>
    <lineage>
        <taxon>Eukaryota</taxon>
        <taxon>Metazoa</taxon>
        <taxon>Ecdysozoa</taxon>
        <taxon>Tardigrada</taxon>
        <taxon>Eutardigrada</taxon>
        <taxon>Parachela</taxon>
        <taxon>Hypsibioidea</taxon>
        <taxon>Ramazzottiidae</taxon>
        <taxon>Ramazzottius</taxon>
    </lineage>
</organism>
<keyword evidence="10" id="KW-0141">cGMP biosynthesis</keyword>
<evidence type="ECO:0000256" key="10">
    <source>
        <dbReference type="ARBA" id="ARBA00023293"/>
    </source>
</evidence>
<keyword evidence="8" id="KW-0325">Glycoprotein</keyword>
<evidence type="ECO:0000259" key="13">
    <source>
        <dbReference type="PROSITE" id="PS50011"/>
    </source>
</evidence>
<dbReference type="GO" id="GO:0007168">
    <property type="term" value="P:receptor guanylyl cyclase signaling pathway"/>
    <property type="evidence" value="ECO:0007669"/>
    <property type="project" value="TreeGrafter"/>
</dbReference>